<dbReference type="EMBL" id="JABFCS010000001">
    <property type="protein sequence ID" value="NNU43017.1"/>
    <property type="molecule type" value="Genomic_DNA"/>
</dbReference>
<dbReference type="Gene3D" id="3.30.160.100">
    <property type="entry name" value="Ribosome hibernation promotion factor-like"/>
    <property type="match status" value="1"/>
</dbReference>
<evidence type="ECO:0000313" key="2">
    <source>
        <dbReference type="Proteomes" id="UP000552954"/>
    </source>
</evidence>
<name>A0A849KA62_9BURK</name>
<dbReference type="Proteomes" id="UP000552954">
    <property type="component" value="Unassembled WGS sequence"/>
</dbReference>
<proteinExistence type="predicted"/>
<dbReference type="InterPro" id="IPR003489">
    <property type="entry name" value="RHF/RaiA"/>
</dbReference>
<comment type="caution">
    <text evidence="1">The sequence shown here is derived from an EMBL/GenBank/DDBJ whole genome shotgun (WGS) entry which is preliminary data.</text>
</comment>
<dbReference type="SUPFAM" id="SSF69754">
    <property type="entry name" value="Ribosome binding protein Y (YfiA homologue)"/>
    <property type="match status" value="1"/>
</dbReference>
<accession>A0A849KA62</accession>
<protein>
    <submittedName>
        <fullName evidence="1">Ribosome-associated translation inhibitor RaiA</fullName>
    </submittedName>
</protein>
<reference evidence="1 2" key="2">
    <citation type="submission" date="2020-06" db="EMBL/GenBank/DDBJ databases">
        <title>Ramlibacter rhizophilus sp. nov., isolated from rhizosphere soil of national flower Mugunghwa from South Korea.</title>
        <authorList>
            <person name="Zheng-Fei Y."/>
            <person name="Huan T."/>
        </authorList>
    </citation>
    <scope>NUCLEOTIDE SEQUENCE [LARGE SCALE GENOMIC DNA]</scope>
    <source>
        <strain evidence="1 2">B156</strain>
    </source>
</reference>
<sequence>MCPDVTAWRVTIDQEHKHQRQGRPFSVRVDITVPGQELAITRAHDEDVYVALRDAFDAAQRKLEDFVRVRREAQRHS</sequence>
<dbReference type="InterPro" id="IPR036567">
    <property type="entry name" value="RHF-like"/>
</dbReference>
<dbReference type="Pfam" id="PF02482">
    <property type="entry name" value="Ribosomal_S30AE"/>
    <property type="match status" value="1"/>
</dbReference>
<gene>
    <name evidence="1" type="ORF">HK415_07345</name>
</gene>
<reference evidence="1 2" key="1">
    <citation type="submission" date="2020-05" db="EMBL/GenBank/DDBJ databases">
        <authorList>
            <person name="Khan S.A."/>
            <person name="Jeon C.O."/>
            <person name="Chun B.H."/>
        </authorList>
    </citation>
    <scope>NUCLEOTIDE SEQUENCE [LARGE SCALE GENOMIC DNA]</scope>
    <source>
        <strain evidence="1 2">B156</strain>
    </source>
</reference>
<dbReference type="AlphaFoldDB" id="A0A849KA62"/>
<evidence type="ECO:0000313" key="1">
    <source>
        <dbReference type="EMBL" id="NNU43017.1"/>
    </source>
</evidence>
<organism evidence="1 2">
    <name type="scientific">Ramlibacter montanisoli</name>
    <dbReference type="NCBI Taxonomy" id="2732512"/>
    <lineage>
        <taxon>Bacteria</taxon>
        <taxon>Pseudomonadati</taxon>
        <taxon>Pseudomonadota</taxon>
        <taxon>Betaproteobacteria</taxon>
        <taxon>Burkholderiales</taxon>
        <taxon>Comamonadaceae</taxon>
        <taxon>Ramlibacter</taxon>
    </lineage>
</organism>
<keyword evidence="2" id="KW-1185">Reference proteome</keyword>